<accession>A0A1T4XU31</accession>
<gene>
    <name evidence="2" type="ORF">SAMN02745166_02033</name>
</gene>
<dbReference type="AlphaFoldDB" id="A0A1T4XU31"/>
<name>A0A1T4XU31_9BACT</name>
<dbReference type="STRING" id="48467.SAMN02745166_02033"/>
<feature type="domain" description="Glycosyltransferase 2-like" evidence="1">
    <location>
        <begin position="14"/>
        <end position="138"/>
    </location>
</feature>
<evidence type="ECO:0000313" key="3">
    <source>
        <dbReference type="Proteomes" id="UP000190774"/>
    </source>
</evidence>
<evidence type="ECO:0000313" key="2">
    <source>
        <dbReference type="EMBL" id="SKA93062.1"/>
    </source>
</evidence>
<keyword evidence="2" id="KW-0808">Transferase</keyword>
<dbReference type="Pfam" id="PF00535">
    <property type="entry name" value="Glycos_transf_2"/>
    <property type="match status" value="1"/>
</dbReference>
<dbReference type="SUPFAM" id="SSF53448">
    <property type="entry name" value="Nucleotide-diphospho-sugar transferases"/>
    <property type="match status" value="1"/>
</dbReference>
<sequence>MRSIFSPSRLSVGVLIRFANSAETLPAVLAALKNQTLPPDVILGVANQSTDGSADLLTEAGACIVEWKEAYEHSRVLNYGLHYLTTDLVLILSSHTVLNSPEAIAQMVACFQDERVACVSACWDSDPYYSDAVTWDELKRRGLRFGSIYSNSMGMIRRSLWRQKAFDEKLPTAEDYDWAISQLQKGKICRRLNLPFSYRRSGNVRDAEFAQIVFQFARKYRLKVAWLGVVGSLKHLLKRPSSEDTRAVKERLKAWRTHIWLQVTHHHAT</sequence>
<evidence type="ECO:0000259" key="1">
    <source>
        <dbReference type="Pfam" id="PF00535"/>
    </source>
</evidence>
<organism evidence="2 3">
    <name type="scientific">Prosthecobacter debontii</name>
    <dbReference type="NCBI Taxonomy" id="48467"/>
    <lineage>
        <taxon>Bacteria</taxon>
        <taxon>Pseudomonadati</taxon>
        <taxon>Verrucomicrobiota</taxon>
        <taxon>Verrucomicrobiia</taxon>
        <taxon>Verrucomicrobiales</taxon>
        <taxon>Verrucomicrobiaceae</taxon>
        <taxon>Prosthecobacter</taxon>
    </lineage>
</organism>
<dbReference type="RefSeq" id="WP_078813240.1">
    <property type="nucleotide sequence ID" value="NZ_FUYE01000005.1"/>
</dbReference>
<dbReference type="Gene3D" id="3.90.550.10">
    <property type="entry name" value="Spore Coat Polysaccharide Biosynthesis Protein SpsA, Chain A"/>
    <property type="match status" value="1"/>
</dbReference>
<dbReference type="InterPro" id="IPR001173">
    <property type="entry name" value="Glyco_trans_2-like"/>
</dbReference>
<dbReference type="PANTHER" id="PTHR43685:SF2">
    <property type="entry name" value="GLYCOSYLTRANSFERASE 2-LIKE DOMAIN-CONTAINING PROTEIN"/>
    <property type="match status" value="1"/>
</dbReference>
<dbReference type="PANTHER" id="PTHR43685">
    <property type="entry name" value="GLYCOSYLTRANSFERASE"/>
    <property type="match status" value="1"/>
</dbReference>
<reference evidence="3" key="1">
    <citation type="submission" date="2017-02" db="EMBL/GenBank/DDBJ databases">
        <authorList>
            <person name="Varghese N."/>
            <person name="Submissions S."/>
        </authorList>
    </citation>
    <scope>NUCLEOTIDE SEQUENCE [LARGE SCALE GENOMIC DNA]</scope>
    <source>
        <strain evidence="3">ATCC 700200</strain>
    </source>
</reference>
<dbReference type="EMBL" id="FUYE01000005">
    <property type="protein sequence ID" value="SKA93062.1"/>
    <property type="molecule type" value="Genomic_DNA"/>
</dbReference>
<dbReference type="GO" id="GO:0016740">
    <property type="term" value="F:transferase activity"/>
    <property type="evidence" value="ECO:0007669"/>
    <property type="project" value="UniProtKB-KW"/>
</dbReference>
<dbReference type="OrthoDB" id="182041at2"/>
<dbReference type="CDD" id="cd00761">
    <property type="entry name" value="Glyco_tranf_GTA_type"/>
    <property type="match status" value="1"/>
</dbReference>
<proteinExistence type="predicted"/>
<dbReference type="InterPro" id="IPR029044">
    <property type="entry name" value="Nucleotide-diphossugar_trans"/>
</dbReference>
<dbReference type="Proteomes" id="UP000190774">
    <property type="component" value="Unassembled WGS sequence"/>
</dbReference>
<keyword evidence="3" id="KW-1185">Reference proteome</keyword>
<dbReference type="InterPro" id="IPR050834">
    <property type="entry name" value="Glycosyltransf_2"/>
</dbReference>
<protein>
    <submittedName>
        <fullName evidence="2">Glycosyltransferase, GT2 family</fullName>
    </submittedName>
</protein>